<proteinExistence type="predicted"/>
<sequence length="129" mass="14608">MKFGGGSLIAWGCFRGNELGVLRRIDGIMRATDYIDILENSYLPSLDIFGLERGQGDIFKQDNDPKHTAKVTKSWFVDNGIKLLDLPPQSPDLNPIEHLWAILKRKFFPYIFQKRLMNCGSGPSTHGKI</sequence>
<dbReference type="InterPro" id="IPR052338">
    <property type="entry name" value="Transposase_5"/>
</dbReference>
<protein>
    <submittedName>
        <fullName evidence="2">Transposable element Tcb2 transposase</fullName>
    </submittedName>
</protein>
<dbReference type="InterPro" id="IPR038717">
    <property type="entry name" value="Tc1-like_DDE_dom"/>
</dbReference>
<dbReference type="InterPro" id="IPR036397">
    <property type="entry name" value="RNaseH_sf"/>
</dbReference>
<dbReference type="Gene3D" id="3.30.420.10">
    <property type="entry name" value="Ribonuclease H-like superfamily/Ribonuclease H"/>
    <property type="match status" value="1"/>
</dbReference>
<dbReference type="AlphaFoldDB" id="A0A0K8UP61"/>
<dbReference type="EMBL" id="GDHF01023842">
    <property type="protein sequence ID" value="JAI28472.1"/>
    <property type="molecule type" value="Transcribed_RNA"/>
</dbReference>
<dbReference type="PANTHER" id="PTHR23022:SF135">
    <property type="entry name" value="SI:DKEY-77F5.3"/>
    <property type="match status" value="1"/>
</dbReference>
<gene>
    <name evidence="2" type="primary">TCB2_24</name>
    <name evidence="2" type="ORF">c1_g1_i3</name>
</gene>
<name>A0A0K8UP61_BACLA</name>
<evidence type="ECO:0000313" key="2">
    <source>
        <dbReference type="EMBL" id="JAI28472.1"/>
    </source>
</evidence>
<accession>A0A0K8UP61</accession>
<organism evidence="2">
    <name type="scientific">Bactrocera latifrons</name>
    <name type="common">Malaysian fruit fly</name>
    <name type="synonym">Chaetodacus latifrons</name>
    <dbReference type="NCBI Taxonomy" id="174628"/>
    <lineage>
        <taxon>Eukaryota</taxon>
        <taxon>Metazoa</taxon>
        <taxon>Ecdysozoa</taxon>
        <taxon>Arthropoda</taxon>
        <taxon>Hexapoda</taxon>
        <taxon>Insecta</taxon>
        <taxon>Pterygota</taxon>
        <taxon>Neoptera</taxon>
        <taxon>Endopterygota</taxon>
        <taxon>Diptera</taxon>
        <taxon>Brachycera</taxon>
        <taxon>Muscomorpha</taxon>
        <taxon>Tephritoidea</taxon>
        <taxon>Tephritidae</taxon>
        <taxon>Bactrocera</taxon>
        <taxon>Bactrocera</taxon>
    </lineage>
</organism>
<evidence type="ECO:0000259" key="1">
    <source>
        <dbReference type="Pfam" id="PF13358"/>
    </source>
</evidence>
<reference evidence="2" key="1">
    <citation type="submission" date="2015-06" db="EMBL/GenBank/DDBJ databases">
        <authorList>
            <person name="Hoefler B.C."/>
            <person name="Straight P.D."/>
        </authorList>
    </citation>
    <scope>NUCLEOTIDE SEQUENCE</scope>
</reference>
<dbReference type="PANTHER" id="PTHR23022">
    <property type="entry name" value="TRANSPOSABLE ELEMENT-RELATED"/>
    <property type="match status" value="1"/>
</dbReference>
<dbReference type="GO" id="GO:0003676">
    <property type="term" value="F:nucleic acid binding"/>
    <property type="evidence" value="ECO:0007669"/>
    <property type="project" value="InterPro"/>
</dbReference>
<dbReference type="Pfam" id="PF13358">
    <property type="entry name" value="DDE_3"/>
    <property type="match status" value="1"/>
</dbReference>
<feature type="domain" description="Tc1-like transposase DDE" evidence="1">
    <location>
        <begin position="56"/>
        <end position="109"/>
    </location>
</feature>